<dbReference type="EMBL" id="CP038436">
    <property type="protein sequence ID" value="QBX56896.1"/>
    <property type="molecule type" value="Genomic_DNA"/>
</dbReference>
<keyword evidence="1" id="KW-0812">Transmembrane</keyword>
<sequence>MSATEVLLALVIAVGIVGIVVPVLPGSLLVVGAILVWAMEVGSSRAWTVFAVATTLVVCGTVVKYLVPGRRLKSSGVPGSTLAAGAALGFVGFFVVPVVGLLLGFLAGVYLAERRRVGAALAWPSTRAAIRAVGMSILIELVAALLAAMTWLVGVFVTA</sequence>
<proteinExistence type="predicted"/>
<accession>A0A4P7IHR9</accession>
<feature type="transmembrane region" description="Helical" evidence="1">
    <location>
        <begin position="46"/>
        <end position="67"/>
    </location>
</feature>
<dbReference type="InterPro" id="IPR007403">
    <property type="entry name" value="DUF456"/>
</dbReference>
<dbReference type="OrthoDB" id="3577600at2"/>
<reference evidence="2 3" key="1">
    <citation type="submission" date="2019-03" db="EMBL/GenBank/DDBJ databases">
        <title>Three New Species of Nocardioides, Nocardioides euryhalodurans sp. nov., Nocardioides seonyuensis sp. nov. and Nocardioides eburneoflavus sp. nov. Iolated from Soil.</title>
        <authorList>
            <person name="Roh S.G."/>
            <person name="Lee C."/>
            <person name="Kim M.-K."/>
            <person name="Kim S.B."/>
        </authorList>
    </citation>
    <scope>NUCLEOTIDE SEQUENCE [LARGE SCALE GENOMIC DNA]</scope>
    <source>
        <strain evidence="2 3">MMS17-SY207-3</strain>
    </source>
</reference>
<dbReference type="AlphaFoldDB" id="A0A4P7IHR9"/>
<evidence type="ECO:0000313" key="3">
    <source>
        <dbReference type="Proteomes" id="UP000294853"/>
    </source>
</evidence>
<feature type="transmembrane region" description="Helical" evidence="1">
    <location>
        <begin position="6"/>
        <end position="39"/>
    </location>
</feature>
<gene>
    <name evidence="2" type="ORF">EXE58_16560</name>
</gene>
<organism evidence="2 3">
    <name type="scientific">Nocardioides seonyuensis</name>
    <dbReference type="NCBI Taxonomy" id="2518371"/>
    <lineage>
        <taxon>Bacteria</taxon>
        <taxon>Bacillati</taxon>
        <taxon>Actinomycetota</taxon>
        <taxon>Actinomycetes</taxon>
        <taxon>Propionibacteriales</taxon>
        <taxon>Nocardioidaceae</taxon>
        <taxon>Nocardioides</taxon>
    </lineage>
</organism>
<keyword evidence="1" id="KW-0472">Membrane</keyword>
<feature type="transmembrane region" description="Helical" evidence="1">
    <location>
        <begin position="87"/>
        <end position="112"/>
    </location>
</feature>
<evidence type="ECO:0000313" key="2">
    <source>
        <dbReference type="EMBL" id="QBX56896.1"/>
    </source>
</evidence>
<keyword evidence="3" id="KW-1185">Reference proteome</keyword>
<evidence type="ECO:0000256" key="1">
    <source>
        <dbReference type="SAM" id="Phobius"/>
    </source>
</evidence>
<dbReference type="KEGG" id="nsn:EXE58_16560"/>
<name>A0A4P7IHR9_9ACTN</name>
<keyword evidence="1" id="KW-1133">Transmembrane helix</keyword>
<dbReference type="Pfam" id="PF04306">
    <property type="entry name" value="DUF456"/>
    <property type="match status" value="1"/>
</dbReference>
<protein>
    <submittedName>
        <fullName evidence="2">DUF456 domain-containing protein</fullName>
    </submittedName>
</protein>
<dbReference type="RefSeq" id="WP_135268881.1">
    <property type="nucleotide sequence ID" value="NZ_CP038436.1"/>
</dbReference>
<dbReference type="Proteomes" id="UP000294853">
    <property type="component" value="Chromosome"/>
</dbReference>
<feature type="transmembrane region" description="Helical" evidence="1">
    <location>
        <begin position="133"/>
        <end position="157"/>
    </location>
</feature>